<keyword evidence="2" id="KW-1185">Reference proteome</keyword>
<protein>
    <recommendedName>
        <fullName evidence="3">Reverse transcriptase domain-containing protein</fullName>
    </recommendedName>
</protein>
<name>A0A9R1VLN2_LACSA</name>
<dbReference type="EMBL" id="NBSK02000004">
    <property type="protein sequence ID" value="KAJ0209677.1"/>
    <property type="molecule type" value="Genomic_DNA"/>
</dbReference>
<dbReference type="AlphaFoldDB" id="A0A9R1VLN2"/>
<dbReference type="Proteomes" id="UP000235145">
    <property type="component" value="Unassembled WGS sequence"/>
</dbReference>
<gene>
    <name evidence="1" type="ORF">LSAT_V11C400182690</name>
</gene>
<sequence length="90" mass="10039">MDHAGSGQVLPIIVMDLDINPTAKTKDPLFFSDFRPISLIGCLYKIISTILASRLKRVIRNCIYEVQSAYVEGSMYLGKKGQEKDFALQG</sequence>
<organism evidence="1 2">
    <name type="scientific">Lactuca sativa</name>
    <name type="common">Garden lettuce</name>
    <dbReference type="NCBI Taxonomy" id="4236"/>
    <lineage>
        <taxon>Eukaryota</taxon>
        <taxon>Viridiplantae</taxon>
        <taxon>Streptophyta</taxon>
        <taxon>Embryophyta</taxon>
        <taxon>Tracheophyta</taxon>
        <taxon>Spermatophyta</taxon>
        <taxon>Magnoliopsida</taxon>
        <taxon>eudicotyledons</taxon>
        <taxon>Gunneridae</taxon>
        <taxon>Pentapetalae</taxon>
        <taxon>asterids</taxon>
        <taxon>campanulids</taxon>
        <taxon>Asterales</taxon>
        <taxon>Asteraceae</taxon>
        <taxon>Cichorioideae</taxon>
        <taxon>Cichorieae</taxon>
        <taxon>Lactucinae</taxon>
        <taxon>Lactuca</taxon>
    </lineage>
</organism>
<evidence type="ECO:0000313" key="2">
    <source>
        <dbReference type="Proteomes" id="UP000235145"/>
    </source>
</evidence>
<comment type="caution">
    <text evidence="1">The sequence shown here is derived from an EMBL/GenBank/DDBJ whole genome shotgun (WGS) entry which is preliminary data.</text>
</comment>
<proteinExistence type="predicted"/>
<evidence type="ECO:0008006" key="3">
    <source>
        <dbReference type="Google" id="ProtNLM"/>
    </source>
</evidence>
<reference evidence="1 2" key="1">
    <citation type="journal article" date="2017" name="Nat. Commun.">
        <title>Genome assembly with in vitro proximity ligation data and whole-genome triplication in lettuce.</title>
        <authorList>
            <person name="Reyes-Chin-Wo S."/>
            <person name="Wang Z."/>
            <person name="Yang X."/>
            <person name="Kozik A."/>
            <person name="Arikit S."/>
            <person name="Song C."/>
            <person name="Xia L."/>
            <person name="Froenicke L."/>
            <person name="Lavelle D.O."/>
            <person name="Truco M.J."/>
            <person name="Xia R."/>
            <person name="Zhu S."/>
            <person name="Xu C."/>
            <person name="Xu H."/>
            <person name="Xu X."/>
            <person name="Cox K."/>
            <person name="Korf I."/>
            <person name="Meyers B.C."/>
            <person name="Michelmore R.W."/>
        </authorList>
    </citation>
    <scope>NUCLEOTIDE SEQUENCE [LARGE SCALE GENOMIC DNA]</scope>
    <source>
        <strain evidence="2">cv. Salinas</strain>
        <tissue evidence="1">Seedlings</tissue>
    </source>
</reference>
<evidence type="ECO:0000313" key="1">
    <source>
        <dbReference type="EMBL" id="KAJ0209677.1"/>
    </source>
</evidence>
<accession>A0A9R1VLN2</accession>